<evidence type="ECO:0000256" key="11">
    <source>
        <dbReference type="SAM" id="MobiDB-lite"/>
    </source>
</evidence>
<dbReference type="GO" id="GO:0005506">
    <property type="term" value="F:iron ion binding"/>
    <property type="evidence" value="ECO:0007669"/>
    <property type="project" value="UniProtKB-UniRule"/>
</dbReference>
<dbReference type="RefSeq" id="WP_013867420.1">
    <property type="nucleotide sequence ID" value="NC_015636.1"/>
</dbReference>
<evidence type="ECO:0000256" key="9">
    <source>
        <dbReference type="ARBA" id="ARBA00048974"/>
    </source>
</evidence>
<dbReference type="SUPFAM" id="SSF102114">
    <property type="entry name" value="Radical SAM enzymes"/>
    <property type="match status" value="1"/>
</dbReference>
<evidence type="ECO:0000256" key="10">
    <source>
        <dbReference type="HAMAP-Rule" id="MF_01611"/>
    </source>
</evidence>
<organism evidence="13 14">
    <name type="scientific">Methanothermococcus okinawensis (strain DSM 14208 / JCM 11175 / IH1)</name>
    <dbReference type="NCBI Taxonomy" id="647113"/>
    <lineage>
        <taxon>Archaea</taxon>
        <taxon>Methanobacteriati</taxon>
        <taxon>Methanobacteriota</taxon>
        <taxon>Methanomada group</taxon>
        <taxon>Methanococci</taxon>
        <taxon>Methanococcales</taxon>
        <taxon>Methanococcaceae</taxon>
        <taxon>Methanothermococcus</taxon>
    </lineage>
</organism>
<dbReference type="SMART" id="SM00729">
    <property type="entry name" value="Elp3"/>
    <property type="match status" value="1"/>
</dbReference>
<dbReference type="STRING" id="647113.Metok_1270"/>
<dbReference type="InterPro" id="IPR034405">
    <property type="entry name" value="F420"/>
</dbReference>
<dbReference type="InterPro" id="IPR019939">
    <property type="entry name" value="CofG_family"/>
</dbReference>
<dbReference type="KEGG" id="mok:Metok_1270"/>
<dbReference type="InterPro" id="IPR007197">
    <property type="entry name" value="rSAM"/>
</dbReference>
<dbReference type="SFLD" id="SFLDF00294">
    <property type="entry name" value="7_8-didemethyl-8-hydroxy-5-dea"/>
    <property type="match status" value="1"/>
</dbReference>
<dbReference type="HOGENOM" id="CLU_054174_0_0_2"/>
<accession>F8ALL0</accession>
<dbReference type="SFLD" id="SFLDG01064">
    <property type="entry name" value="F420__menaquinone_cofactor_bio"/>
    <property type="match status" value="1"/>
</dbReference>
<sequence length="396" mass="46170">MSEGNNKNNFDDFNEFVRFLNSNDPSEVIDKLNLINKIESGKCNNNVDNDKKYDNNKNNTKYNNKSNNNKKYITYSKNVFIPLCNWCRNICGYCTFRKENYKLMNKNEVKEILLKGDKYGCREALFTFGEKVDENENIRNDLKKMGYDNILEYLYDLEDWCLNNTQLLPHTNCGILDYEELKLLKEVNASMGLMLENSSDRLFKTIAHKNSPGKEPKKRLKMIENAGKLKIPFTTGILVGIGETNEEIVKSLYDIKELSEKYGHIQEAIIQNFRSKKGIPMENFKEPSPLKMLKVLIVAKLILNDISIQVPPNLNSETGQLFLFAGVDDWGGVSPLTKDYVNPEAPWPKIEELRRYTEEFGYNLKERLPVYEKYINKTWLSDRVFEKIMSYKNRII</sequence>
<dbReference type="EC" id="4.3.1.32" evidence="2 10"/>
<keyword evidence="4 10" id="KW-0949">S-adenosyl-L-methionine</keyword>
<dbReference type="SFLD" id="SFLDS00029">
    <property type="entry name" value="Radical_SAM"/>
    <property type="match status" value="1"/>
</dbReference>
<keyword evidence="5 10" id="KW-0479">Metal-binding</keyword>
<dbReference type="HAMAP" id="MF_01611">
    <property type="entry name" value="FO_synth_sub1"/>
    <property type="match status" value="1"/>
</dbReference>
<dbReference type="InterPro" id="IPR058240">
    <property type="entry name" value="rSAM_sf"/>
</dbReference>
<evidence type="ECO:0000256" key="7">
    <source>
        <dbReference type="ARBA" id="ARBA00023014"/>
    </source>
</evidence>
<dbReference type="PROSITE" id="PS51918">
    <property type="entry name" value="RADICAL_SAM"/>
    <property type="match status" value="1"/>
</dbReference>
<name>F8ALL0_METOI</name>
<comment type="catalytic activity">
    <reaction evidence="9 10">
        <text>5-amino-5-(4-hydroxybenzyl)-6-(D-ribitylimino)-5,6-dihydrouracil + S-adenosyl-L-methionine = 7,8-didemethyl-8-hydroxy-5-deazariboflavin + 5'-deoxyadenosine + L-methionine + NH4(+) + H(+)</text>
        <dbReference type="Rhea" id="RHEA:55204"/>
        <dbReference type="ChEBI" id="CHEBI:15378"/>
        <dbReference type="ChEBI" id="CHEBI:17319"/>
        <dbReference type="ChEBI" id="CHEBI:28938"/>
        <dbReference type="ChEBI" id="CHEBI:57844"/>
        <dbReference type="ChEBI" id="CHEBI:59789"/>
        <dbReference type="ChEBI" id="CHEBI:59904"/>
        <dbReference type="ChEBI" id="CHEBI:85936"/>
        <dbReference type="EC" id="4.3.1.32"/>
    </reaction>
</comment>
<dbReference type="GO" id="GO:0051539">
    <property type="term" value="F:4 iron, 4 sulfur cluster binding"/>
    <property type="evidence" value="ECO:0007669"/>
    <property type="project" value="UniProtKB-KW"/>
</dbReference>
<protein>
    <recommendedName>
        <fullName evidence="2 10">7,8-didemethyl-8-hydroxy-5-deazariboflavin synthase</fullName>
        <ecNumber evidence="2 10">4.3.1.32</ecNumber>
    </recommendedName>
    <alternativeName>
        <fullName evidence="10">FO synthase subunit 1</fullName>
    </alternativeName>
</protein>
<dbReference type="PANTHER" id="PTHR43076:SF15">
    <property type="entry name" value="7,8-DIDEMETHYL-8-HYDROXY-5-DEAZARIBOFLAVIN SYNTHASE"/>
    <property type="match status" value="1"/>
</dbReference>
<dbReference type="eggNOG" id="arCOG00657">
    <property type="taxonomic scope" value="Archaea"/>
</dbReference>
<evidence type="ECO:0000256" key="8">
    <source>
        <dbReference type="ARBA" id="ARBA00023239"/>
    </source>
</evidence>
<evidence type="ECO:0000259" key="12">
    <source>
        <dbReference type="PROSITE" id="PS51918"/>
    </source>
</evidence>
<evidence type="ECO:0000256" key="6">
    <source>
        <dbReference type="ARBA" id="ARBA00023004"/>
    </source>
</evidence>
<feature type="region of interest" description="Disordered" evidence="11">
    <location>
        <begin position="47"/>
        <end position="67"/>
    </location>
</feature>
<keyword evidence="8 10" id="KW-0456">Lyase</keyword>
<evidence type="ECO:0000256" key="2">
    <source>
        <dbReference type="ARBA" id="ARBA00012126"/>
    </source>
</evidence>
<keyword evidence="6 10" id="KW-0408">Iron</keyword>
<dbReference type="GO" id="GO:0016765">
    <property type="term" value="F:transferase activity, transferring alkyl or aryl (other than methyl) groups"/>
    <property type="evidence" value="ECO:0007669"/>
    <property type="project" value="InterPro"/>
</dbReference>
<dbReference type="Gene3D" id="3.20.20.70">
    <property type="entry name" value="Aldolase class I"/>
    <property type="match status" value="1"/>
</dbReference>
<comment type="subunit">
    <text evidence="10">The FO synthase complex consists of two subunits, CofG and CofH.</text>
</comment>
<dbReference type="Pfam" id="PF04055">
    <property type="entry name" value="Radical_SAM"/>
    <property type="match status" value="1"/>
</dbReference>
<evidence type="ECO:0000256" key="1">
    <source>
        <dbReference type="ARBA" id="ARBA00004712"/>
    </source>
</evidence>
<evidence type="ECO:0000256" key="3">
    <source>
        <dbReference type="ARBA" id="ARBA00022485"/>
    </source>
</evidence>
<dbReference type="InterPro" id="IPR013785">
    <property type="entry name" value="Aldolase_TIM"/>
</dbReference>
<evidence type="ECO:0000313" key="14">
    <source>
        <dbReference type="Proteomes" id="UP000009296"/>
    </source>
</evidence>
<proteinExistence type="inferred from homology"/>
<dbReference type="AlphaFoldDB" id="F8ALL0"/>
<comment type="pathway">
    <text evidence="1 10">Cofactor biosynthesis; coenzyme F0 biosynthesis.</text>
</comment>
<comment type="function">
    <text evidence="10">Catalyzes the radical-mediated synthesis of 7,8-didemethyl-8-hydroxy-5-deazariboflavin (FO) from 5-amino-5-(4-hydroxybenzyl)-6-(D-ribitylimino)-5,6-dihydrouracil.</text>
</comment>
<feature type="compositionally biased region" description="Low complexity" evidence="11">
    <location>
        <begin position="56"/>
        <end position="67"/>
    </location>
</feature>
<feature type="binding site" evidence="10">
    <location>
        <position position="91"/>
    </location>
    <ligand>
        <name>[4Fe-4S] cluster</name>
        <dbReference type="ChEBI" id="CHEBI:49883"/>
        <note>4Fe-4S-S-AdoMet</note>
    </ligand>
</feature>
<dbReference type="GO" id="GO:0044689">
    <property type="term" value="F:7,8-didemethyl-8-hydroxy-5-deazariboflavin synthase activity"/>
    <property type="evidence" value="ECO:0007669"/>
    <property type="project" value="UniProtKB-EC"/>
</dbReference>
<feature type="domain" description="Radical SAM core" evidence="12">
    <location>
        <begin position="73"/>
        <end position="313"/>
    </location>
</feature>
<reference evidence="13" key="1">
    <citation type="submission" date="2011-05" db="EMBL/GenBank/DDBJ databases">
        <title>Complete sequence of chromosome of Methanothermococcus okinawensis IH1.</title>
        <authorList>
            <consortium name="US DOE Joint Genome Institute"/>
            <person name="Lucas S."/>
            <person name="Han J."/>
            <person name="Lapidus A."/>
            <person name="Cheng J.-F."/>
            <person name="Goodwin L."/>
            <person name="Pitluck S."/>
            <person name="Peters L."/>
            <person name="Mikhailova N."/>
            <person name="Held B."/>
            <person name="Han C."/>
            <person name="Tapia R."/>
            <person name="Land M."/>
            <person name="Hauser L."/>
            <person name="Kyrpides N."/>
            <person name="Ivanova N."/>
            <person name="Pagani I."/>
            <person name="Sieprawska-Lupa M."/>
            <person name="Takai K."/>
            <person name="Miyazaki J."/>
            <person name="Whitman W."/>
            <person name="Woyke T."/>
        </authorList>
    </citation>
    <scope>NUCLEOTIDE SEQUENCE</scope>
    <source>
        <strain evidence="13">IH1</strain>
    </source>
</reference>
<keyword evidence="3 10" id="KW-0004">4Fe-4S</keyword>
<comment type="cofactor">
    <cofactor evidence="10">
        <name>[4Fe-4S] cluster</name>
        <dbReference type="ChEBI" id="CHEBI:49883"/>
    </cofactor>
    <text evidence="10">Binds 1 [4Fe-4S] cluster. The cluster is coordinated with 3 cysteines and an exchangeable S-adenosyl-L-methionine.</text>
</comment>
<evidence type="ECO:0000313" key="13">
    <source>
        <dbReference type="EMBL" id="AEH07238.1"/>
    </source>
</evidence>
<keyword evidence="7 10" id="KW-0411">Iron-sulfur</keyword>
<keyword evidence="14" id="KW-1185">Reference proteome</keyword>
<gene>
    <name evidence="10" type="primary">cofG</name>
    <name evidence="13" type="ordered locus">Metok_1270</name>
</gene>
<evidence type="ECO:0000256" key="5">
    <source>
        <dbReference type="ARBA" id="ARBA00022723"/>
    </source>
</evidence>
<dbReference type="NCBIfam" id="TIGR03550">
    <property type="entry name" value="F420_cofG"/>
    <property type="match status" value="1"/>
</dbReference>
<dbReference type="GeneID" id="10773426"/>
<dbReference type="SFLD" id="SFLDG01388">
    <property type="entry name" value="7_8-didemethyl-8-hydroxy-5-dea"/>
    <property type="match status" value="1"/>
</dbReference>
<dbReference type="Proteomes" id="UP000009296">
    <property type="component" value="Chromosome"/>
</dbReference>
<feature type="binding site" evidence="10">
    <location>
        <position position="87"/>
    </location>
    <ligand>
        <name>[4Fe-4S] cluster</name>
        <dbReference type="ChEBI" id="CHEBI:49883"/>
        <note>4Fe-4S-S-AdoMet</note>
    </ligand>
</feature>
<dbReference type="NCBIfam" id="NF004884">
    <property type="entry name" value="PRK06245.1"/>
    <property type="match status" value="1"/>
</dbReference>
<dbReference type="CDD" id="cd01335">
    <property type="entry name" value="Radical_SAM"/>
    <property type="match status" value="1"/>
</dbReference>
<dbReference type="PANTHER" id="PTHR43076">
    <property type="entry name" value="FO SYNTHASE (COFH)"/>
    <property type="match status" value="1"/>
</dbReference>
<dbReference type="UniPathway" id="UPA00072"/>
<evidence type="ECO:0000256" key="4">
    <source>
        <dbReference type="ARBA" id="ARBA00022691"/>
    </source>
</evidence>
<comment type="similarity">
    <text evidence="10">Belongs to the radical SAM superfamily. CofG family.</text>
</comment>
<dbReference type="EMBL" id="CP002792">
    <property type="protein sequence ID" value="AEH07238.1"/>
    <property type="molecule type" value="Genomic_DNA"/>
</dbReference>
<dbReference type="InterPro" id="IPR006638">
    <property type="entry name" value="Elp3/MiaA/NifB-like_rSAM"/>
</dbReference>
<feature type="binding site" evidence="10">
    <location>
        <position position="94"/>
    </location>
    <ligand>
        <name>[4Fe-4S] cluster</name>
        <dbReference type="ChEBI" id="CHEBI:49883"/>
        <note>4Fe-4S-S-AdoMet</note>
    </ligand>
</feature>